<accession>A0AA85KM54</accession>
<evidence type="ECO:0000313" key="7">
    <source>
        <dbReference type="Proteomes" id="UP000050795"/>
    </source>
</evidence>
<dbReference type="InterPro" id="IPR036236">
    <property type="entry name" value="Znf_C2H2_sf"/>
</dbReference>
<evidence type="ECO:0000256" key="2">
    <source>
        <dbReference type="ARBA" id="ARBA00022771"/>
    </source>
</evidence>
<dbReference type="FunFam" id="3.30.160.60:FF:000515">
    <property type="entry name" value="early growth response protein 4"/>
    <property type="match status" value="1"/>
</dbReference>
<dbReference type="PROSITE" id="PS50157">
    <property type="entry name" value="ZINC_FINGER_C2H2_2"/>
    <property type="match status" value="3"/>
</dbReference>
<feature type="domain" description="C2H2-type" evidence="6">
    <location>
        <begin position="507"/>
        <end position="534"/>
    </location>
</feature>
<dbReference type="InterPro" id="IPR013087">
    <property type="entry name" value="Znf_C2H2_type"/>
</dbReference>
<dbReference type="GO" id="GO:0000981">
    <property type="term" value="F:DNA-binding transcription factor activity, RNA polymerase II-specific"/>
    <property type="evidence" value="ECO:0007669"/>
    <property type="project" value="TreeGrafter"/>
</dbReference>
<evidence type="ECO:0000256" key="4">
    <source>
        <dbReference type="PROSITE-ProRule" id="PRU00042"/>
    </source>
</evidence>
<feature type="domain" description="C2H2-type" evidence="6">
    <location>
        <begin position="535"/>
        <end position="562"/>
    </location>
</feature>
<keyword evidence="2 4" id="KW-0863">Zinc-finger</keyword>
<dbReference type="PROSITE" id="PS00028">
    <property type="entry name" value="ZINC_FINGER_C2H2_1"/>
    <property type="match status" value="3"/>
</dbReference>
<dbReference type="Gene3D" id="3.30.160.60">
    <property type="entry name" value="Classic Zinc Finger"/>
    <property type="match status" value="3"/>
</dbReference>
<keyword evidence="1" id="KW-0479">Metal-binding</keyword>
<dbReference type="AlphaFoldDB" id="A0AA85KM54"/>
<reference evidence="7" key="1">
    <citation type="submission" date="2022-06" db="EMBL/GenBank/DDBJ databases">
        <authorList>
            <person name="Berger JAMES D."/>
            <person name="Berger JAMES D."/>
        </authorList>
    </citation>
    <scope>NUCLEOTIDE SEQUENCE [LARGE SCALE GENOMIC DNA]</scope>
</reference>
<dbReference type="PANTHER" id="PTHR23235">
    <property type="entry name" value="KRUEPPEL-LIKE TRANSCRIPTION FACTOR"/>
    <property type="match status" value="1"/>
</dbReference>
<name>A0AA85KM54_TRIRE</name>
<feature type="compositionally biased region" description="Basic and acidic residues" evidence="5">
    <location>
        <begin position="599"/>
        <end position="614"/>
    </location>
</feature>
<feature type="domain" description="C2H2-type" evidence="6">
    <location>
        <begin position="479"/>
        <end position="506"/>
    </location>
</feature>
<dbReference type="GO" id="GO:0008270">
    <property type="term" value="F:zinc ion binding"/>
    <property type="evidence" value="ECO:0007669"/>
    <property type="project" value="UniProtKB-KW"/>
</dbReference>
<keyword evidence="7" id="KW-1185">Reference proteome</keyword>
<dbReference type="SMART" id="SM00355">
    <property type="entry name" value="ZnF_C2H2"/>
    <property type="match status" value="3"/>
</dbReference>
<feature type="compositionally biased region" description="Polar residues" evidence="5">
    <location>
        <begin position="561"/>
        <end position="598"/>
    </location>
</feature>
<protein>
    <recommendedName>
        <fullName evidence="6">C2H2-type domain-containing protein</fullName>
    </recommendedName>
</protein>
<organism evidence="7 8">
    <name type="scientific">Trichobilharzia regenti</name>
    <name type="common">Nasal bird schistosome</name>
    <dbReference type="NCBI Taxonomy" id="157069"/>
    <lineage>
        <taxon>Eukaryota</taxon>
        <taxon>Metazoa</taxon>
        <taxon>Spiralia</taxon>
        <taxon>Lophotrochozoa</taxon>
        <taxon>Platyhelminthes</taxon>
        <taxon>Trematoda</taxon>
        <taxon>Digenea</taxon>
        <taxon>Strigeidida</taxon>
        <taxon>Schistosomatoidea</taxon>
        <taxon>Schistosomatidae</taxon>
        <taxon>Trichobilharzia</taxon>
    </lineage>
</organism>
<dbReference type="GO" id="GO:0000978">
    <property type="term" value="F:RNA polymerase II cis-regulatory region sequence-specific DNA binding"/>
    <property type="evidence" value="ECO:0007669"/>
    <property type="project" value="TreeGrafter"/>
</dbReference>
<keyword evidence="3" id="KW-0862">Zinc</keyword>
<sequence>MANDMVGAQSLDEYHVSFDSFHSGETPKTATDATKFFPIDANDVLNTPTAISKTSSAGGLFFADDFHKRLPALNPSANEEQSLVNSKVEQPDMISDAEESSVNHSDSGTLPAENMFISQLELNQQSCVSNPEVKPSCRSSLLYLNHLSPDSTTAKVDPVSTSLESDSGISITSFTSATTKSNDESLELSDLPLLTSALSSVGNLSLNDTRATVTNSAYVSNRSEIATTNLQTVPDTVVLNSVGMTQSPCMSVTEETSPVTAIAFSARSQPPFIPSPLVLGNGLTLTTLLTTENSGGLLTPTTPNTALLPLLPSPGPGGLYASGLLTNLCSPPANPPGTLSFLSPASGLLNNNIETSGIAVSGNYTQNSVAADGTMIKQEQTCFTDSITTSDHHLFNSPNKSLMNNPPDCAPDTTVVTEDDLGSSDYLSIIKSSGVSRKRKTSNRNKTRIAKAQTGVCSELEAHPGITSSVPERILEKPHRCTSCNKCFSRSDELTRHARIHTGAKPFKCIECQREFSRSDHLTTHMRTHTGERPFVCDICGRSFARSDERKRHTKVHQKNNQKLANGDSKINVTKSSVSSTSGPKTNNSGKRGSSQSVKNHDAAKNPRKVKQDEQVDASSFQSNRLSIQKVSVLNDGINVNQSVPEQRLLLTACDSNSGQVTFHTFPNMAGLNGSSVISPHSQLVFAALPSMSLSAVPILSQVNNEFANTFNFATGTFAAQPHGHFLTVSPTQLSGCVPNSSVESNLTLPQNPAVSSVSPNFTLLSTIPSHPQPDMGTECVQGTGSVLSSSCVTTPSMTSCYTIRASLIPQSVQAYHSGLQHSQASPYITAIACSPDGLNANQASAFFSPMIATHPNVSGTELSASFHPNQVNMQPEFVTTADGISPTSLLAATPTCIFITPNP</sequence>
<reference evidence="8 9" key="2">
    <citation type="submission" date="2023-11" db="UniProtKB">
        <authorList>
            <consortium name="WormBaseParasite"/>
        </authorList>
    </citation>
    <scope>IDENTIFICATION</scope>
</reference>
<proteinExistence type="predicted"/>
<evidence type="ECO:0000259" key="6">
    <source>
        <dbReference type="PROSITE" id="PS50157"/>
    </source>
</evidence>
<evidence type="ECO:0000313" key="9">
    <source>
        <dbReference type="WBParaSite" id="TREG1_87680.2"/>
    </source>
</evidence>
<dbReference type="Proteomes" id="UP000050795">
    <property type="component" value="Unassembled WGS sequence"/>
</dbReference>
<evidence type="ECO:0000256" key="1">
    <source>
        <dbReference type="ARBA" id="ARBA00022723"/>
    </source>
</evidence>
<dbReference type="PANTHER" id="PTHR23235:SF60">
    <property type="entry name" value="STRIPE, ISOFORM D"/>
    <property type="match status" value="1"/>
</dbReference>
<dbReference type="SUPFAM" id="SSF57667">
    <property type="entry name" value="beta-beta-alpha zinc fingers"/>
    <property type="match status" value="2"/>
</dbReference>
<dbReference type="Pfam" id="PF00096">
    <property type="entry name" value="zf-C2H2"/>
    <property type="match status" value="3"/>
</dbReference>
<dbReference type="WBParaSite" id="TREG1_87680.1">
    <property type="protein sequence ID" value="TREG1_87680.1"/>
    <property type="gene ID" value="TREG1_87680"/>
</dbReference>
<dbReference type="WBParaSite" id="TREG1_87680.2">
    <property type="protein sequence ID" value="TREG1_87680.2"/>
    <property type="gene ID" value="TREG1_87680"/>
</dbReference>
<evidence type="ECO:0000256" key="3">
    <source>
        <dbReference type="ARBA" id="ARBA00022833"/>
    </source>
</evidence>
<evidence type="ECO:0000313" key="8">
    <source>
        <dbReference type="WBParaSite" id="TREG1_87680.1"/>
    </source>
</evidence>
<feature type="region of interest" description="Disordered" evidence="5">
    <location>
        <begin position="548"/>
        <end position="621"/>
    </location>
</feature>
<evidence type="ECO:0000256" key="5">
    <source>
        <dbReference type="SAM" id="MobiDB-lite"/>
    </source>
</evidence>